<dbReference type="OrthoDB" id="1110630at2"/>
<reference evidence="3 4" key="1">
    <citation type="submission" date="2015-04" db="EMBL/GenBank/DDBJ databases">
        <title>Whole genome shotgun sequence of Flavihumibacter petaseus NBRC 106054.</title>
        <authorList>
            <person name="Miyazawa S."/>
            <person name="Hosoyama A."/>
            <person name="Hashimoto M."/>
            <person name="Noguchi M."/>
            <person name="Tsuchikane K."/>
            <person name="Ohji S."/>
            <person name="Yamazoe A."/>
            <person name="Ichikawa N."/>
            <person name="Kimura A."/>
            <person name="Fujita N."/>
        </authorList>
    </citation>
    <scope>NUCLEOTIDE SEQUENCE [LARGE SCALE GENOMIC DNA]</scope>
    <source>
        <strain evidence="3 4">NBRC 106054</strain>
    </source>
</reference>
<dbReference type="GO" id="GO:0003677">
    <property type="term" value="F:DNA binding"/>
    <property type="evidence" value="ECO:0007669"/>
    <property type="project" value="TreeGrafter"/>
</dbReference>
<feature type="transmembrane region" description="Helical" evidence="1">
    <location>
        <begin position="550"/>
        <end position="567"/>
    </location>
</feature>
<dbReference type="InterPro" id="IPR051677">
    <property type="entry name" value="AfsR-DnrI-RedD_regulator"/>
</dbReference>
<dbReference type="STRING" id="1220578.FPE01S_01_15770"/>
<comment type="caution">
    <text evidence="3">The sequence shown here is derived from an EMBL/GenBank/DDBJ whole genome shotgun (WGS) entry which is preliminary data.</text>
</comment>
<keyword evidence="1" id="KW-0472">Membrane</keyword>
<evidence type="ECO:0000256" key="1">
    <source>
        <dbReference type="SAM" id="Phobius"/>
    </source>
</evidence>
<evidence type="ECO:0000313" key="3">
    <source>
        <dbReference type="EMBL" id="GAO42562.1"/>
    </source>
</evidence>
<keyword evidence="1" id="KW-1133">Transmembrane helix</keyword>
<dbReference type="EMBL" id="BBWV01000001">
    <property type="protein sequence ID" value="GAO42562.1"/>
    <property type="molecule type" value="Genomic_DNA"/>
</dbReference>
<evidence type="ECO:0000256" key="2">
    <source>
        <dbReference type="SAM" id="SignalP"/>
    </source>
</evidence>
<dbReference type="SUPFAM" id="SSF117281">
    <property type="entry name" value="Kelch motif"/>
    <property type="match status" value="1"/>
</dbReference>
<gene>
    <name evidence="3" type="ORF">FPE01S_01_15770</name>
</gene>
<dbReference type="Gene3D" id="2.120.10.80">
    <property type="entry name" value="Kelch-type beta propeller"/>
    <property type="match status" value="1"/>
</dbReference>
<dbReference type="InterPro" id="IPR015915">
    <property type="entry name" value="Kelch-typ_b-propeller"/>
</dbReference>
<sequence>MIRYLLSLSLLLLSAAYLNAQSYGLAFNSHAVVQENRTALDLSPNDSLCFGSVMQMDFDLNFLSGQQIYFGYIVRLVNSNQNIDLVCTQNTFKVVVGQQLTSIVFSLDSAALFKNWSHFSFTVDAGKQTISLKVNGEDRGSQQVAIKGNCYKILWGANDHYRFNTRDLPPMQVKDIRLLDEGKEKYFWSLADTSGVSSTDRWGNRVAAVKHPVWIKPRHQYWEEWGSFVVGGNAAIAYNVQADRLYIAGSDSLGVVNPAIRNNVEWLVSGHPNFQLGNQAVFDPLTNRIYDFSVDQRRVISLDPADHSWSGAMHDSILTEFWHANKFVSPIDTALYMVGGYGQLKYKNSIYRYGLTDHRWEKVAVSGDAFTPRYLAALGTNPTGDTAFILGGYGSPTGDQMLNPGNYYDMFAYDVRQRKFRKLFAIDSANPHHVFANSLVMDPDNKSYYALIFENGSFDTHLQLVKGGLDGSALVHLGNPIPYAFYDIQSFADLYFSPRSSKLIAVTLFSSPETEKNKTTRVRIYTIDFPAEAIMAGAKGVDGSTGKEKFWWVAGALVLAALFGLWWRERARQQQKVAVMPGQREEIKHEETRVAEMVAPADPASRVQLFGQFLVTDSEGNDITKSFTPLLKELFLLILIYTYRNGKGISADALTEMLWHDKSQKDAKNNRSVNLAKLKTVLEKTGHGIFNREGGYWQFVAGTAGNVDYQQFTRLQKENQVIDNSYMSRLLSIAEHGPFLQQTEYNWLDDIKSDVSNQVIDDSLRYIRQVNLAEEAEPVIEICNCIFQFDRLNEDALEYKCKGLIQLKRHALANTTYVKFTKEYKEIYGEDFAKSFNEVVRNA</sequence>
<evidence type="ECO:0000313" key="4">
    <source>
        <dbReference type="Proteomes" id="UP000033121"/>
    </source>
</evidence>
<feature type="chain" id="PRO_5002429616" evidence="2">
    <location>
        <begin position="21"/>
        <end position="843"/>
    </location>
</feature>
<dbReference type="RefSeq" id="WP_046368229.1">
    <property type="nucleotide sequence ID" value="NZ_BBWV01000001.1"/>
</dbReference>
<dbReference type="PANTHER" id="PTHR35807">
    <property type="entry name" value="TRANSCRIPTIONAL REGULATOR REDD-RELATED"/>
    <property type="match status" value="1"/>
</dbReference>
<keyword evidence="1" id="KW-0812">Transmembrane</keyword>
<dbReference type="GO" id="GO:0006355">
    <property type="term" value="P:regulation of DNA-templated transcription"/>
    <property type="evidence" value="ECO:0007669"/>
    <property type="project" value="TreeGrafter"/>
</dbReference>
<protein>
    <submittedName>
        <fullName evidence="3">Uncharacterized protein</fullName>
    </submittedName>
</protein>
<dbReference type="Proteomes" id="UP000033121">
    <property type="component" value="Unassembled WGS sequence"/>
</dbReference>
<keyword evidence="4" id="KW-1185">Reference proteome</keyword>
<proteinExistence type="predicted"/>
<feature type="signal peptide" evidence="2">
    <location>
        <begin position="1"/>
        <end position="20"/>
    </location>
</feature>
<name>A0A0E9MXW8_9BACT</name>
<keyword evidence="2" id="KW-0732">Signal</keyword>
<dbReference type="PANTHER" id="PTHR35807:SF1">
    <property type="entry name" value="TRANSCRIPTIONAL REGULATOR REDD"/>
    <property type="match status" value="1"/>
</dbReference>
<organism evidence="3 4">
    <name type="scientific">Flavihumibacter petaseus NBRC 106054</name>
    <dbReference type="NCBI Taxonomy" id="1220578"/>
    <lineage>
        <taxon>Bacteria</taxon>
        <taxon>Pseudomonadati</taxon>
        <taxon>Bacteroidota</taxon>
        <taxon>Chitinophagia</taxon>
        <taxon>Chitinophagales</taxon>
        <taxon>Chitinophagaceae</taxon>
        <taxon>Flavihumibacter</taxon>
    </lineage>
</organism>
<dbReference type="AlphaFoldDB" id="A0A0E9MXW8"/>
<accession>A0A0E9MXW8</accession>